<dbReference type="GO" id="GO:0051287">
    <property type="term" value="F:NAD binding"/>
    <property type="evidence" value="ECO:0007669"/>
    <property type="project" value="InterPro"/>
</dbReference>
<dbReference type="SUPFAM" id="SSF51735">
    <property type="entry name" value="NAD(P)-binding Rossmann-fold domains"/>
    <property type="match status" value="1"/>
</dbReference>
<dbReference type="Gene3D" id="3.40.50.720">
    <property type="entry name" value="NAD(P)-binding Rossmann-like Domain"/>
    <property type="match status" value="2"/>
</dbReference>
<keyword evidence="2" id="KW-0560">Oxidoreductase</keyword>
<dbReference type="Pfam" id="PF03720">
    <property type="entry name" value="UDPG_MGDP_dh_C"/>
    <property type="match status" value="1"/>
</dbReference>
<dbReference type="KEGG" id="psti:SOO65_03560"/>
<dbReference type="PIRSF" id="PIRSF500136">
    <property type="entry name" value="UDP_ManNAc_DH"/>
    <property type="match status" value="1"/>
</dbReference>
<dbReference type="EMBL" id="CP139487">
    <property type="protein sequence ID" value="WPU65817.1"/>
    <property type="molecule type" value="Genomic_DNA"/>
</dbReference>
<dbReference type="InterPro" id="IPR036220">
    <property type="entry name" value="UDP-Glc/GDP-Man_DH_C_sf"/>
</dbReference>
<comment type="similarity">
    <text evidence="1 4">Belongs to the UDP-glucose/GDP-mannose dehydrogenase family.</text>
</comment>
<evidence type="ECO:0000313" key="7">
    <source>
        <dbReference type="Proteomes" id="UP001324634"/>
    </source>
</evidence>
<dbReference type="InterPro" id="IPR014027">
    <property type="entry name" value="UDP-Glc/GDP-Man_DH_C"/>
</dbReference>
<keyword evidence="7" id="KW-1185">Reference proteome</keyword>
<dbReference type="AlphaFoldDB" id="A0AAX4HRK5"/>
<dbReference type="InterPro" id="IPR014026">
    <property type="entry name" value="UDP-Glc/GDP-Man_DH_dimer"/>
</dbReference>
<keyword evidence="3" id="KW-0520">NAD</keyword>
<dbReference type="SUPFAM" id="SSF52413">
    <property type="entry name" value="UDP-glucose/GDP-mannose dehydrogenase C-terminal domain"/>
    <property type="match status" value="1"/>
</dbReference>
<dbReference type="Pfam" id="PF00984">
    <property type="entry name" value="UDPG_MGDP_dh"/>
    <property type="match status" value="1"/>
</dbReference>
<dbReference type="InterPro" id="IPR036291">
    <property type="entry name" value="NAD(P)-bd_dom_sf"/>
</dbReference>
<dbReference type="SMART" id="SM00984">
    <property type="entry name" value="UDPG_MGDP_dh_C"/>
    <property type="match status" value="1"/>
</dbReference>
<dbReference type="NCBIfam" id="TIGR03026">
    <property type="entry name" value="NDP-sugDHase"/>
    <property type="match status" value="1"/>
</dbReference>
<dbReference type="GO" id="GO:0000271">
    <property type="term" value="P:polysaccharide biosynthetic process"/>
    <property type="evidence" value="ECO:0007669"/>
    <property type="project" value="InterPro"/>
</dbReference>
<evidence type="ECO:0000256" key="1">
    <source>
        <dbReference type="ARBA" id="ARBA00006601"/>
    </source>
</evidence>
<accession>A0AAX4HRK5</accession>
<evidence type="ECO:0000256" key="4">
    <source>
        <dbReference type="PIRNR" id="PIRNR000124"/>
    </source>
</evidence>
<reference evidence="6 7" key="1">
    <citation type="submission" date="2023-11" db="EMBL/GenBank/DDBJ databases">
        <title>Peredibacter starrii A3.12.</title>
        <authorList>
            <person name="Mitchell R.J."/>
        </authorList>
    </citation>
    <scope>NUCLEOTIDE SEQUENCE [LARGE SCALE GENOMIC DNA]</scope>
    <source>
        <strain evidence="6 7">A3.12</strain>
    </source>
</reference>
<name>A0AAX4HRK5_9BACT</name>
<dbReference type="GO" id="GO:0016628">
    <property type="term" value="F:oxidoreductase activity, acting on the CH-CH group of donors, NAD or NADP as acceptor"/>
    <property type="evidence" value="ECO:0007669"/>
    <property type="project" value="InterPro"/>
</dbReference>
<dbReference type="InterPro" id="IPR001732">
    <property type="entry name" value="UDP-Glc/GDP-Man_DH_N"/>
</dbReference>
<dbReference type="PIRSF" id="PIRSF000124">
    <property type="entry name" value="UDPglc_GDPman_dh"/>
    <property type="match status" value="1"/>
</dbReference>
<proteinExistence type="inferred from homology"/>
<dbReference type="PANTHER" id="PTHR43491">
    <property type="entry name" value="UDP-N-ACETYL-D-MANNOSAMINE DEHYDROGENASE"/>
    <property type="match status" value="1"/>
</dbReference>
<sequence>MEKLCVIGLGYVGLPLAVEFAEKYPVIGYDIDAKRIQELQAGVDRTLEITSERLKKNSIRYTSQLEKIGKCNIYIITVPTPIDRDKNPDLSILLKASEDVGRVLKQGDLVIYESTVYPGCTEEDCVPVLEKVSGLKFNQDFFCGYSPERINPGDKSKTIRDIVKVTSGSTPEVADRVDALYRSIINAGTHKTSSMRVAEASKVVENTQRDLNIAFANELAMMFEKMGINTHEVLKAAGTKWNFMKVVPGLVGGQCIGVNPYFLSHQAQKHGYTSKLIPMARAINDQMPAYVASQVIKQMIKKGIEVKGARILVLGITFKPNCPDVRNSKVLDLIRELEDYECVVEVYDPYFLEEDKKIIDNHILNVLNEKSLLRYQIVVCATKHDSLQSLEIDISDYYSFEPKL</sequence>
<dbReference type="Pfam" id="PF03721">
    <property type="entry name" value="UDPG_MGDP_dh_N"/>
    <property type="match status" value="1"/>
</dbReference>
<dbReference type="PANTHER" id="PTHR43491:SF2">
    <property type="entry name" value="UDP-N-ACETYL-D-MANNOSAMINE DEHYDROGENASE"/>
    <property type="match status" value="1"/>
</dbReference>
<feature type="domain" description="UDP-glucose/GDP-mannose dehydrogenase C-terminal" evidence="5">
    <location>
        <begin position="312"/>
        <end position="402"/>
    </location>
</feature>
<evidence type="ECO:0000313" key="6">
    <source>
        <dbReference type="EMBL" id="WPU65817.1"/>
    </source>
</evidence>
<dbReference type="Proteomes" id="UP001324634">
    <property type="component" value="Chromosome"/>
</dbReference>
<evidence type="ECO:0000256" key="3">
    <source>
        <dbReference type="ARBA" id="ARBA00023027"/>
    </source>
</evidence>
<protein>
    <submittedName>
        <fullName evidence="6">Nucleotide sugar dehydrogenase</fullName>
    </submittedName>
</protein>
<dbReference type="RefSeq" id="WP_321397038.1">
    <property type="nucleotide sequence ID" value="NZ_CP139487.1"/>
</dbReference>
<organism evidence="6 7">
    <name type="scientific">Peredibacter starrii</name>
    <dbReference type="NCBI Taxonomy" id="28202"/>
    <lineage>
        <taxon>Bacteria</taxon>
        <taxon>Pseudomonadati</taxon>
        <taxon>Bdellovibrionota</taxon>
        <taxon>Bacteriovoracia</taxon>
        <taxon>Bacteriovoracales</taxon>
        <taxon>Bacteriovoracaceae</taxon>
        <taxon>Peredibacter</taxon>
    </lineage>
</organism>
<dbReference type="InterPro" id="IPR028359">
    <property type="entry name" value="UDP_ManNAc/GlcNAc_DH"/>
</dbReference>
<gene>
    <name evidence="6" type="ORF">SOO65_03560</name>
</gene>
<dbReference type="InterPro" id="IPR017476">
    <property type="entry name" value="UDP-Glc/GDP-Man"/>
</dbReference>
<dbReference type="InterPro" id="IPR008927">
    <property type="entry name" value="6-PGluconate_DH-like_C_sf"/>
</dbReference>
<dbReference type="GO" id="GO:0016616">
    <property type="term" value="F:oxidoreductase activity, acting on the CH-OH group of donors, NAD or NADP as acceptor"/>
    <property type="evidence" value="ECO:0007669"/>
    <property type="project" value="InterPro"/>
</dbReference>
<dbReference type="SUPFAM" id="SSF48179">
    <property type="entry name" value="6-phosphogluconate dehydrogenase C-terminal domain-like"/>
    <property type="match status" value="1"/>
</dbReference>
<evidence type="ECO:0000256" key="2">
    <source>
        <dbReference type="ARBA" id="ARBA00023002"/>
    </source>
</evidence>
<evidence type="ECO:0000259" key="5">
    <source>
        <dbReference type="SMART" id="SM00984"/>
    </source>
</evidence>